<dbReference type="Gene3D" id="3.40.190.10">
    <property type="entry name" value="Periplasmic binding protein-like II"/>
    <property type="match status" value="2"/>
</dbReference>
<name>A0A4R3VFV0_9BURK</name>
<dbReference type="PANTHER" id="PTHR30293">
    <property type="entry name" value="TRANSCRIPTIONAL REGULATORY PROTEIN NAC-RELATED"/>
    <property type="match status" value="1"/>
</dbReference>
<evidence type="ECO:0000313" key="7">
    <source>
        <dbReference type="EMBL" id="TCV02559.1"/>
    </source>
</evidence>
<evidence type="ECO:0000259" key="6">
    <source>
        <dbReference type="PROSITE" id="PS50931"/>
    </source>
</evidence>
<dbReference type="InterPro" id="IPR036390">
    <property type="entry name" value="WH_DNA-bd_sf"/>
</dbReference>
<reference evidence="7 8" key="1">
    <citation type="submission" date="2019-03" db="EMBL/GenBank/DDBJ databases">
        <title>Genomic Encyclopedia of Type Strains, Phase IV (KMG-IV): sequencing the most valuable type-strain genomes for metagenomic binning, comparative biology and taxonomic classification.</title>
        <authorList>
            <person name="Goeker M."/>
        </authorList>
    </citation>
    <scope>NUCLEOTIDE SEQUENCE [LARGE SCALE GENOMIC DNA]</scope>
    <source>
        <strain evidence="7 8">DSM 100048</strain>
    </source>
</reference>
<evidence type="ECO:0000256" key="3">
    <source>
        <dbReference type="ARBA" id="ARBA00023125"/>
    </source>
</evidence>
<organism evidence="7 8">
    <name type="scientific">Paracandidimonas soli</name>
    <dbReference type="NCBI Taxonomy" id="1917182"/>
    <lineage>
        <taxon>Bacteria</taxon>
        <taxon>Pseudomonadati</taxon>
        <taxon>Pseudomonadota</taxon>
        <taxon>Betaproteobacteria</taxon>
        <taxon>Burkholderiales</taxon>
        <taxon>Alcaligenaceae</taxon>
        <taxon>Paracandidimonas</taxon>
    </lineage>
</organism>
<evidence type="ECO:0000313" key="8">
    <source>
        <dbReference type="Proteomes" id="UP000294692"/>
    </source>
</evidence>
<dbReference type="SUPFAM" id="SSF53850">
    <property type="entry name" value="Periplasmic binding protein-like II"/>
    <property type="match status" value="1"/>
</dbReference>
<feature type="domain" description="HTH lysR-type" evidence="6">
    <location>
        <begin position="1"/>
        <end position="53"/>
    </location>
</feature>
<gene>
    <name evidence="7" type="ORF">EV686_10113</name>
</gene>
<dbReference type="InterPro" id="IPR000847">
    <property type="entry name" value="LysR_HTH_N"/>
</dbReference>
<evidence type="ECO:0000256" key="2">
    <source>
        <dbReference type="ARBA" id="ARBA00023015"/>
    </source>
</evidence>
<dbReference type="SUPFAM" id="SSF46785">
    <property type="entry name" value="Winged helix' DNA-binding domain"/>
    <property type="match status" value="1"/>
</dbReference>
<dbReference type="Pfam" id="PF00126">
    <property type="entry name" value="HTH_1"/>
    <property type="match status" value="1"/>
</dbReference>
<dbReference type="FunFam" id="1.10.10.10:FF:000001">
    <property type="entry name" value="LysR family transcriptional regulator"/>
    <property type="match status" value="1"/>
</dbReference>
<dbReference type="GO" id="GO:2000142">
    <property type="term" value="P:regulation of DNA-templated transcription initiation"/>
    <property type="evidence" value="ECO:0007669"/>
    <property type="project" value="TreeGrafter"/>
</dbReference>
<evidence type="ECO:0000256" key="5">
    <source>
        <dbReference type="ARBA" id="ARBA00023163"/>
    </source>
</evidence>
<comment type="caution">
    <text evidence="7">The sequence shown here is derived from an EMBL/GenBank/DDBJ whole genome shotgun (WGS) entry which is preliminary data.</text>
</comment>
<dbReference type="Gene3D" id="1.10.10.10">
    <property type="entry name" value="Winged helix-like DNA-binding domain superfamily/Winged helix DNA-binding domain"/>
    <property type="match status" value="1"/>
</dbReference>
<dbReference type="InterPro" id="IPR036388">
    <property type="entry name" value="WH-like_DNA-bd_sf"/>
</dbReference>
<comment type="similarity">
    <text evidence="1">Belongs to the LysR transcriptional regulatory family.</text>
</comment>
<dbReference type="PROSITE" id="PS50931">
    <property type="entry name" value="HTH_LYSR"/>
    <property type="match status" value="1"/>
</dbReference>
<keyword evidence="5" id="KW-0804">Transcription</keyword>
<accession>A0A4R3VFV0</accession>
<evidence type="ECO:0000256" key="4">
    <source>
        <dbReference type="ARBA" id="ARBA00023159"/>
    </source>
</evidence>
<keyword evidence="8" id="KW-1185">Reference proteome</keyword>
<dbReference type="Proteomes" id="UP000294692">
    <property type="component" value="Unassembled WGS sequence"/>
</dbReference>
<evidence type="ECO:0000256" key="1">
    <source>
        <dbReference type="ARBA" id="ARBA00009437"/>
    </source>
</evidence>
<dbReference type="InterPro" id="IPR005119">
    <property type="entry name" value="LysR_subst-bd"/>
</dbReference>
<keyword evidence="2" id="KW-0805">Transcription regulation</keyword>
<keyword evidence="3 7" id="KW-0238">DNA-binding</keyword>
<protein>
    <submittedName>
        <fullName evidence="7">DNA-binding transcriptional LysR family regulator</fullName>
    </submittedName>
</protein>
<dbReference type="GO" id="GO:0003677">
    <property type="term" value="F:DNA binding"/>
    <property type="evidence" value="ECO:0007669"/>
    <property type="project" value="UniProtKB-KW"/>
</dbReference>
<keyword evidence="4" id="KW-0010">Activator</keyword>
<dbReference type="AlphaFoldDB" id="A0A4R3VFV0"/>
<dbReference type="GO" id="GO:0003700">
    <property type="term" value="F:DNA-binding transcription factor activity"/>
    <property type="evidence" value="ECO:0007669"/>
    <property type="project" value="InterPro"/>
</dbReference>
<sequence length="309" mass="33352">MRTILAIAETGSLTRAAELLHVVQPALSRQLRQLEEELGAQLFERNRLGMVLTEPGRRFLDQVRTSLQTLDQAKADIAMSASSLSGTVSIGMLPSLASALSAPIVISLRHQYPELKVRIITGFTPALQDRLERGQLDIGLLGDYRPSELLSATPVLREPLHIVGLPCSDLRTKTPLTLASVARMPLVVPTGSQGLRHLIDRACTIIGVNLNIVAESDDTSLQLELVERGIGYAILPVMAIAPELAAGRLAAAPIITPELHRTVVIGHPVLNRNPITANALQAELVTRLRPFVAELEQAGAGVQWLADDM</sequence>
<dbReference type="PANTHER" id="PTHR30293:SF0">
    <property type="entry name" value="NITROGEN ASSIMILATION REGULATORY PROTEIN NAC"/>
    <property type="match status" value="1"/>
</dbReference>
<dbReference type="Pfam" id="PF03466">
    <property type="entry name" value="LysR_substrate"/>
    <property type="match status" value="1"/>
</dbReference>
<dbReference type="PRINTS" id="PR00039">
    <property type="entry name" value="HTHLYSR"/>
</dbReference>
<dbReference type="EMBL" id="SMBX01000001">
    <property type="protein sequence ID" value="TCV02559.1"/>
    <property type="molecule type" value="Genomic_DNA"/>
</dbReference>
<proteinExistence type="inferred from homology"/>